<dbReference type="SUPFAM" id="SSF56059">
    <property type="entry name" value="Glutathione synthetase ATP-binding domain-like"/>
    <property type="match status" value="1"/>
</dbReference>
<reference evidence="8 9" key="1">
    <citation type="submission" date="2019-04" db="EMBL/GenBank/DDBJ databases">
        <authorList>
            <consortium name="Wellcome Sanger Institute Data Sharing"/>
        </authorList>
    </citation>
    <scope>NUCLEOTIDE SEQUENCE [LARGE SCALE GENOMIC DNA]</scope>
</reference>
<reference evidence="8" key="3">
    <citation type="submission" date="2025-09" db="UniProtKB">
        <authorList>
            <consortium name="Ensembl"/>
        </authorList>
    </citation>
    <scope>IDENTIFICATION</scope>
</reference>
<dbReference type="GO" id="GO:0000226">
    <property type="term" value="P:microtubule cytoskeleton organization"/>
    <property type="evidence" value="ECO:0007669"/>
    <property type="project" value="TreeGrafter"/>
</dbReference>
<dbReference type="PANTHER" id="PTHR12241:SF147">
    <property type="entry name" value="TUBULIN POLYGLUTAMYLASE TTLL7"/>
    <property type="match status" value="1"/>
</dbReference>
<accession>A0A8C9T0J3</accession>
<dbReference type="GO" id="GO:0036064">
    <property type="term" value="C:ciliary basal body"/>
    <property type="evidence" value="ECO:0007669"/>
    <property type="project" value="TreeGrafter"/>
</dbReference>
<feature type="coiled-coil region" evidence="6">
    <location>
        <begin position="372"/>
        <end position="413"/>
    </location>
</feature>
<evidence type="ECO:0000256" key="4">
    <source>
        <dbReference type="ARBA" id="ARBA00022741"/>
    </source>
</evidence>
<keyword evidence="4" id="KW-0547">Nucleotide-binding</keyword>
<dbReference type="FunFam" id="3.30.470.20:FF:000009">
    <property type="entry name" value="tubulin polyglutamylase TTLL5 isoform X1"/>
    <property type="match status" value="1"/>
</dbReference>
<evidence type="ECO:0000256" key="5">
    <source>
        <dbReference type="ARBA" id="ARBA00022840"/>
    </source>
</evidence>
<evidence type="ECO:0000313" key="9">
    <source>
        <dbReference type="Proteomes" id="UP000694397"/>
    </source>
</evidence>
<keyword evidence="3" id="KW-0493">Microtubule</keyword>
<dbReference type="GO" id="GO:0005874">
    <property type="term" value="C:microtubule"/>
    <property type="evidence" value="ECO:0007669"/>
    <property type="project" value="UniProtKB-KW"/>
</dbReference>
<dbReference type="GO" id="GO:0015631">
    <property type="term" value="F:tubulin binding"/>
    <property type="evidence" value="ECO:0007669"/>
    <property type="project" value="TreeGrafter"/>
</dbReference>
<keyword evidence="9" id="KW-1185">Reference proteome</keyword>
<dbReference type="GeneTree" id="ENSGT00940000159078"/>
<proteinExistence type="inferred from homology"/>
<dbReference type="PROSITE" id="PS51221">
    <property type="entry name" value="TTL"/>
    <property type="match status" value="1"/>
</dbReference>
<keyword evidence="2" id="KW-0436">Ligase</keyword>
<dbReference type="Ensembl" id="ENSSFOT00015049701.1">
    <property type="protein sequence ID" value="ENSSFOP00015045044.1"/>
    <property type="gene ID" value="ENSSFOG00015021593.2"/>
</dbReference>
<evidence type="ECO:0000313" key="8">
    <source>
        <dbReference type="Ensembl" id="ENSSFOP00015045044.1"/>
    </source>
</evidence>
<dbReference type="Gene3D" id="3.30.470.20">
    <property type="entry name" value="ATP-grasp fold, B domain"/>
    <property type="match status" value="1"/>
</dbReference>
<keyword evidence="5" id="KW-0067">ATP-binding</keyword>
<name>A0A8C9T0J3_SCLFO</name>
<sequence>CSCYYDYYYIAWKQLQRRVRIVIGEMHFLKTRDEDETANLIWNDSAVQHEKIAELRNYQRINHFPGMGEICRKDCLARNMAKMMKNQPQEYSFIPKTWIFPAEYTQFQNYVKELRRKRKQKTFIVKPANGAMGHGISLIRNCEKLPAQDHFIVQEYLDKPFLMEGYKFDLRIYILVTSCDPLRIFLYNDGLVRMGTEKYHAPNDSNLNQLYMHLTNYSVNKHNENFERDETVDKGSKRSIGWFTEFLRTNDYDVAKFWGDVSELVVKTLIVAEPHVLHAYRMCRPGQPPGSDSVCFEVLGFDIILDRKLKPWLLEINRAPSFGTDQKIDYDVKKGVLLNTLKLLNIRGSDKKRNLAQQKAEAQRRLYGQGSMKKLSAASSEWEKQRHTLERRKEELKERLAQVRKQISREEHENRHLGNYRRIYPPDDKLLLEKYENLLSVAFQIFLAGRAASLQKEMNNPLKRMKEEDILDLLEQCELDDEKLMGKPARPRGPKPLSSMPESTPTPKKPRDGDSSTSSCNNSSSSESEDGEKEDHLTKGEKRVSYDLGDTTPSASPTLSGPMRRSISCPRSISSLTAQSPTNESRTFMPKPSTPTLRPNSASRSHSLNRSGSACRVPHSNSLGTIHSNMGESLLNLRTKEQEAELTRQTLTALNEMKIRFPGKSEEEAEMVLDEILDNWKYHKPKVASYWLVKLDSMKQRKVLDIVRTNIRSMLQRIWREPDVDSLHLYRLFNRVFNRLLWSHGQGLWNCFSNSGSSWETIFSKSSDVVSPQELQCCQRLVQLCRDCLLVVYKFVADSRGSLTGLSPEWDDTR</sequence>
<evidence type="ECO:0000256" key="3">
    <source>
        <dbReference type="ARBA" id="ARBA00022701"/>
    </source>
</evidence>
<dbReference type="AlphaFoldDB" id="A0A8C9T0J3"/>
<evidence type="ECO:0000256" key="1">
    <source>
        <dbReference type="ARBA" id="ARBA00006820"/>
    </source>
</evidence>
<dbReference type="Pfam" id="PF03133">
    <property type="entry name" value="TTL"/>
    <property type="match status" value="1"/>
</dbReference>
<feature type="compositionally biased region" description="Polar residues" evidence="7">
    <location>
        <begin position="576"/>
        <end position="586"/>
    </location>
</feature>
<feature type="compositionally biased region" description="Polar residues" evidence="7">
    <location>
        <begin position="594"/>
        <end position="612"/>
    </location>
</feature>
<evidence type="ECO:0000256" key="7">
    <source>
        <dbReference type="SAM" id="MobiDB-lite"/>
    </source>
</evidence>
<dbReference type="GO" id="GO:0005524">
    <property type="term" value="F:ATP binding"/>
    <property type="evidence" value="ECO:0007669"/>
    <property type="project" value="UniProtKB-KW"/>
</dbReference>
<protein>
    <submittedName>
        <fullName evidence="8">Tubulin tyrosine ligase-like family, member 7</fullName>
    </submittedName>
</protein>
<reference evidence="8" key="2">
    <citation type="submission" date="2025-08" db="UniProtKB">
        <authorList>
            <consortium name="Ensembl"/>
        </authorList>
    </citation>
    <scope>IDENTIFICATION</scope>
</reference>
<dbReference type="GO" id="GO:0070740">
    <property type="term" value="F:tubulin-glutamic acid ligase activity"/>
    <property type="evidence" value="ECO:0007669"/>
    <property type="project" value="TreeGrafter"/>
</dbReference>
<organism evidence="8 9">
    <name type="scientific">Scleropages formosus</name>
    <name type="common">Asian bonytongue</name>
    <name type="synonym">Osteoglossum formosum</name>
    <dbReference type="NCBI Taxonomy" id="113540"/>
    <lineage>
        <taxon>Eukaryota</taxon>
        <taxon>Metazoa</taxon>
        <taxon>Chordata</taxon>
        <taxon>Craniata</taxon>
        <taxon>Vertebrata</taxon>
        <taxon>Euteleostomi</taxon>
        <taxon>Actinopterygii</taxon>
        <taxon>Neopterygii</taxon>
        <taxon>Teleostei</taxon>
        <taxon>Osteoglossocephala</taxon>
        <taxon>Osteoglossomorpha</taxon>
        <taxon>Osteoglossiformes</taxon>
        <taxon>Osteoglossidae</taxon>
        <taxon>Scleropages</taxon>
    </lineage>
</organism>
<evidence type="ECO:0000256" key="2">
    <source>
        <dbReference type="ARBA" id="ARBA00022598"/>
    </source>
</evidence>
<dbReference type="PANTHER" id="PTHR12241">
    <property type="entry name" value="TUBULIN POLYGLUTAMYLASE"/>
    <property type="match status" value="1"/>
</dbReference>
<evidence type="ECO:0000256" key="6">
    <source>
        <dbReference type="SAM" id="Coils"/>
    </source>
</evidence>
<dbReference type="Proteomes" id="UP000694397">
    <property type="component" value="Chromosome 9"/>
</dbReference>
<feature type="compositionally biased region" description="Low complexity" evidence="7">
    <location>
        <begin position="564"/>
        <end position="575"/>
    </location>
</feature>
<feature type="compositionally biased region" description="Basic and acidic residues" evidence="7">
    <location>
        <begin position="533"/>
        <end position="545"/>
    </location>
</feature>
<dbReference type="InterPro" id="IPR004344">
    <property type="entry name" value="TTL/TTLL_fam"/>
</dbReference>
<feature type="compositionally biased region" description="Low complexity" evidence="7">
    <location>
        <begin position="515"/>
        <end position="526"/>
    </location>
</feature>
<comment type="similarity">
    <text evidence="1">Belongs to the tubulin--tyrosine ligase family.</text>
</comment>
<keyword evidence="6" id="KW-0175">Coiled coil</keyword>
<gene>
    <name evidence="8" type="primary">TTLL7</name>
    <name evidence="8" type="synonym">ttll7</name>
</gene>
<feature type="region of interest" description="Disordered" evidence="7">
    <location>
        <begin position="481"/>
        <end position="621"/>
    </location>
</feature>